<organism evidence="2 3">
    <name type="scientific">Plasmodium falciparum (isolate Dd2)</name>
    <dbReference type="NCBI Taxonomy" id="57267"/>
    <lineage>
        <taxon>Eukaryota</taxon>
        <taxon>Sar</taxon>
        <taxon>Alveolata</taxon>
        <taxon>Apicomplexa</taxon>
        <taxon>Aconoidasida</taxon>
        <taxon>Haemosporida</taxon>
        <taxon>Plasmodiidae</taxon>
        <taxon>Plasmodium</taxon>
        <taxon>Plasmodium (Laverania)</taxon>
    </lineage>
</organism>
<dbReference type="AlphaFoldDB" id="A0A0L7M1E0"/>
<dbReference type="EMBL" id="DS016347">
    <property type="protein sequence ID" value="KOB86684.1"/>
    <property type="molecule type" value="Genomic_DNA"/>
</dbReference>
<evidence type="ECO:0000313" key="2">
    <source>
        <dbReference type="EMBL" id="KOB86684.1"/>
    </source>
</evidence>
<feature type="compositionally biased region" description="Polar residues" evidence="1">
    <location>
        <begin position="1"/>
        <end position="10"/>
    </location>
</feature>
<gene>
    <name evidence="2" type="ORF">PFDG_05490</name>
</gene>
<sequence>MACVIQTRQQSKSESRSPRFTSSCSDIAIFSYTQKIDYDINEHHEINNIDVKP</sequence>
<reference evidence="3" key="2">
    <citation type="submission" date="2006-09" db="EMBL/GenBank/DDBJ databases">
        <title>The genome sequence of Plasmodium falciparum Dd2.</title>
        <authorList>
            <consortium name="The Broad Institute Genome Sequencing Platform"/>
            <person name="Birren B."/>
            <person name="Lander E."/>
            <person name="Galagan J."/>
            <person name="Nusbaum C."/>
            <person name="Devon K."/>
            <person name="Henn M."/>
            <person name="Jaffe D."/>
            <person name="Butler J."/>
            <person name="Alvarez P."/>
            <person name="Gnerre S."/>
            <person name="Grabherr M."/>
            <person name="Kleber M."/>
            <person name="Mauceli E."/>
            <person name="Brockman W."/>
            <person name="MacCallum I.A."/>
            <person name="Rounsley S."/>
            <person name="Young S."/>
            <person name="LaButti K."/>
            <person name="Pushparaj V."/>
            <person name="DeCaprio D."/>
            <person name="Crawford M."/>
            <person name="Koehrsen M."/>
            <person name="Engels R."/>
            <person name="Montgomery P."/>
            <person name="Pearson M."/>
            <person name="Howarth C."/>
            <person name="Larson L."/>
            <person name="Luoma S."/>
            <person name="White J."/>
            <person name="Kodira C."/>
            <person name="Zeng Q."/>
            <person name="O'Leary S."/>
            <person name="Yandava C."/>
            <person name="Alvarado L."/>
            <person name="Wirth D."/>
            <person name="Volkman S."/>
            <person name="Hartl D."/>
        </authorList>
    </citation>
    <scope>NUCLEOTIDE SEQUENCE [LARGE SCALE GENOMIC DNA]</scope>
</reference>
<accession>A0A0L7M1E0</accession>
<evidence type="ECO:0000256" key="1">
    <source>
        <dbReference type="SAM" id="MobiDB-lite"/>
    </source>
</evidence>
<evidence type="ECO:0000313" key="3">
    <source>
        <dbReference type="Proteomes" id="UP000054282"/>
    </source>
</evidence>
<name>A0A0L7M1E0_PLAF4</name>
<reference evidence="3" key="1">
    <citation type="submission" date="2006-09" db="EMBL/GenBank/DDBJ databases">
        <title>Annotation of Plasmodium falciparum Dd2.</title>
        <authorList>
            <consortium name="The Broad Institute Genome Sequencing Platform"/>
            <person name="Volkman S.K."/>
            <person name="Neafsey D.E."/>
            <person name="Dash A.P."/>
            <person name="Chitnis C.E."/>
            <person name="Hartl D.L."/>
            <person name="Young S.K."/>
            <person name="Zeng Q."/>
            <person name="Koehrsen M."/>
            <person name="Alvarado L."/>
            <person name="Berlin A."/>
            <person name="Borenstein D."/>
            <person name="Chapman S.B."/>
            <person name="Chen Z."/>
            <person name="Engels R."/>
            <person name="Freedman E."/>
            <person name="Gellesch M."/>
            <person name="Goldberg J."/>
            <person name="Griggs A."/>
            <person name="Gujja S."/>
            <person name="Heilman E.R."/>
            <person name="Heiman D.I."/>
            <person name="Howarth C."/>
            <person name="Jen D."/>
            <person name="Larson L."/>
            <person name="Mehta T."/>
            <person name="Neiman D."/>
            <person name="Park D."/>
            <person name="Pearson M."/>
            <person name="Roberts A."/>
            <person name="Saif S."/>
            <person name="Shea T."/>
            <person name="Shenoy N."/>
            <person name="Sisk P."/>
            <person name="Stolte C."/>
            <person name="Sykes S."/>
            <person name="Walk T."/>
            <person name="White J."/>
            <person name="Yandava C."/>
            <person name="Haas B."/>
            <person name="Henn M.R."/>
            <person name="Nusbaum C."/>
            <person name="Birren B."/>
        </authorList>
    </citation>
    <scope>NUCLEOTIDE SEQUENCE [LARGE SCALE GENOMIC DNA]</scope>
</reference>
<protein>
    <submittedName>
        <fullName evidence="2">Uncharacterized protein</fullName>
    </submittedName>
</protein>
<dbReference type="Proteomes" id="UP000054282">
    <property type="component" value="Unassembled WGS sequence"/>
</dbReference>
<dbReference type="KEGG" id="pfd:PFDG_05490"/>
<feature type="region of interest" description="Disordered" evidence="1">
    <location>
        <begin position="1"/>
        <end position="20"/>
    </location>
</feature>
<proteinExistence type="predicted"/>